<sequence length="80" mass="9707">MFKWRLQVSTACDSGNDRQTINHIIKEYQRRKSNQGICWNIDLDKWEGTSSWLVSIVDVKGYHFCFVSYKRFMSIRKRHY</sequence>
<evidence type="ECO:0000313" key="2">
    <source>
        <dbReference type="Proteomes" id="UP000478052"/>
    </source>
</evidence>
<comment type="caution">
    <text evidence="1">The sequence shown here is derived from an EMBL/GenBank/DDBJ whole genome shotgun (WGS) entry which is preliminary data.</text>
</comment>
<dbReference type="Proteomes" id="UP000478052">
    <property type="component" value="Unassembled WGS sequence"/>
</dbReference>
<keyword evidence="2" id="KW-1185">Reference proteome</keyword>
<gene>
    <name evidence="1" type="ORF">FWK35_00012358</name>
</gene>
<evidence type="ECO:0000313" key="1">
    <source>
        <dbReference type="EMBL" id="KAF0754681.1"/>
    </source>
</evidence>
<proteinExistence type="predicted"/>
<dbReference type="EMBL" id="VUJU01004347">
    <property type="protein sequence ID" value="KAF0754681.1"/>
    <property type="molecule type" value="Genomic_DNA"/>
</dbReference>
<organism evidence="1 2">
    <name type="scientific">Aphis craccivora</name>
    <name type="common">Cowpea aphid</name>
    <dbReference type="NCBI Taxonomy" id="307492"/>
    <lineage>
        <taxon>Eukaryota</taxon>
        <taxon>Metazoa</taxon>
        <taxon>Ecdysozoa</taxon>
        <taxon>Arthropoda</taxon>
        <taxon>Hexapoda</taxon>
        <taxon>Insecta</taxon>
        <taxon>Pterygota</taxon>
        <taxon>Neoptera</taxon>
        <taxon>Paraneoptera</taxon>
        <taxon>Hemiptera</taxon>
        <taxon>Sternorrhyncha</taxon>
        <taxon>Aphidomorpha</taxon>
        <taxon>Aphidoidea</taxon>
        <taxon>Aphididae</taxon>
        <taxon>Aphidini</taxon>
        <taxon>Aphis</taxon>
        <taxon>Aphis</taxon>
    </lineage>
</organism>
<name>A0A6G0YFJ3_APHCR</name>
<accession>A0A6G0YFJ3</accession>
<dbReference type="AlphaFoldDB" id="A0A6G0YFJ3"/>
<protein>
    <submittedName>
        <fullName evidence="1">Uncharacterized protein</fullName>
    </submittedName>
</protein>
<reference evidence="1 2" key="1">
    <citation type="submission" date="2019-08" db="EMBL/GenBank/DDBJ databases">
        <title>Whole genome of Aphis craccivora.</title>
        <authorList>
            <person name="Voronova N.V."/>
            <person name="Shulinski R.S."/>
            <person name="Bandarenka Y.V."/>
            <person name="Zhorov D.G."/>
            <person name="Warner D."/>
        </authorList>
    </citation>
    <scope>NUCLEOTIDE SEQUENCE [LARGE SCALE GENOMIC DNA]</scope>
    <source>
        <strain evidence="1">180601</strain>
        <tissue evidence="1">Whole Body</tissue>
    </source>
</reference>